<dbReference type="CDD" id="cd03214">
    <property type="entry name" value="ABC_Iron-Siderophores_B12_Hemin"/>
    <property type="match status" value="1"/>
</dbReference>
<keyword evidence="3" id="KW-1003">Cell membrane</keyword>
<dbReference type="PANTHER" id="PTHR42771">
    <property type="entry name" value="IRON(3+)-HYDROXAMATE IMPORT ATP-BINDING PROTEIN FHUC"/>
    <property type="match status" value="1"/>
</dbReference>
<dbReference type="InterPro" id="IPR027417">
    <property type="entry name" value="P-loop_NTPase"/>
</dbReference>
<dbReference type="PANTHER" id="PTHR42771:SF2">
    <property type="entry name" value="IRON(3+)-HYDROXAMATE IMPORT ATP-BINDING PROTEIN FHUC"/>
    <property type="match status" value="1"/>
</dbReference>
<evidence type="ECO:0000313" key="11">
    <source>
        <dbReference type="EMBL" id="MEQ2439539.1"/>
    </source>
</evidence>
<keyword evidence="4" id="KW-0410">Iron transport</keyword>
<dbReference type="InterPro" id="IPR003439">
    <property type="entry name" value="ABC_transporter-like_ATP-bd"/>
</dbReference>
<comment type="subcellular location">
    <subcellularLocation>
        <location evidence="1">Cell membrane</location>
        <topology evidence="1">Peripheral membrane protein</topology>
    </subcellularLocation>
</comment>
<evidence type="ECO:0000313" key="12">
    <source>
        <dbReference type="Proteomes" id="UP001489509"/>
    </source>
</evidence>
<sequence length="251" mass="27762">MIELREVGAGYPGKEILHGVSVAFSKGKVTGIIGPNGCGKTTLLKTAARLLKPLSGEVLLEGRLVSAFAPKEFARRVAVLPQSRAIPSISVANFVMHGRFPYLGFPRTPVKADWEKVDEALERIGIAVYRHRSLSELSGGERQKVYLAMLLAQDAEVLLLDEPTTYLDINHQLELLGLVRKLNETGKTVVMVMHDLSQALRFSDRIVLMQEGEIAAQGPAGDVYESGKIHEVFHVRSQRIQSEGQTHYLFY</sequence>
<dbReference type="GO" id="GO:0005524">
    <property type="term" value="F:ATP binding"/>
    <property type="evidence" value="ECO:0007669"/>
    <property type="project" value="UniProtKB-KW"/>
</dbReference>
<keyword evidence="12" id="KW-1185">Reference proteome</keyword>
<dbReference type="SMART" id="SM00382">
    <property type="entry name" value="AAA"/>
    <property type="match status" value="1"/>
</dbReference>
<gene>
    <name evidence="11" type="ORF">WMO26_01710</name>
</gene>
<comment type="caution">
    <text evidence="11">The sequence shown here is derived from an EMBL/GenBank/DDBJ whole genome shotgun (WGS) entry which is preliminary data.</text>
</comment>
<keyword evidence="6 11" id="KW-0067">ATP-binding</keyword>
<evidence type="ECO:0000256" key="9">
    <source>
        <dbReference type="ARBA" id="ARBA00023136"/>
    </source>
</evidence>
<evidence type="ECO:0000256" key="2">
    <source>
        <dbReference type="ARBA" id="ARBA00022448"/>
    </source>
</evidence>
<protein>
    <submittedName>
        <fullName evidence="11">ABC transporter ATP-binding protein</fullName>
    </submittedName>
</protein>
<dbReference type="InterPro" id="IPR003593">
    <property type="entry name" value="AAA+_ATPase"/>
</dbReference>
<dbReference type="InterPro" id="IPR051535">
    <property type="entry name" value="Siderophore_ABC-ATPase"/>
</dbReference>
<evidence type="ECO:0000256" key="7">
    <source>
        <dbReference type="ARBA" id="ARBA00023004"/>
    </source>
</evidence>
<keyword evidence="5" id="KW-0547">Nucleotide-binding</keyword>
<keyword evidence="2" id="KW-0813">Transport</keyword>
<dbReference type="RefSeq" id="WP_349217797.1">
    <property type="nucleotide sequence ID" value="NZ_JBBMFD010000001.1"/>
</dbReference>
<evidence type="ECO:0000256" key="3">
    <source>
        <dbReference type="ARBA" id="ARBA00022475"/>
    </source>
</evidence>
<dbReference type="PROSITE" id="PS50893">
    <property type="entry name" value="ABC_TRANSPORTER_2"/>
    <property type="match status" value="1"/>
</dbReference>
<accession>A0ABV1DWV3</accession>
<dbReference type="Proteomes" id="UP001489509">
    <property type="component" value="Unassembled WGS sequence"/>
</dbReference>
<dbReference type="SUPFAM" id="SSF52540">
    <property type="entry name" value="P-loop containing nucleoside triphosphate hydrolases"/>
    <property type="match status" value="1"/>
</dbReference>
<keyword evidence="7" id="KW-0408">Iron</keyword>
<organism evidence="11 12">
    <name type="scientific">Solibaculum intestinale</name>
    <dbReference type="NCBI Taxonomy" id="3133165"/>
    <lineage>
        <taxon>Bacteria</taxon>
        <taxon>Bacillati</taxon>
        <taxon>Bacillota</taxon>
        <taxon>Clostridia</taxon>
        <taxon>Eubacteriales</taxon>
        <taxon>Oscillospiraceae</taxon>
        <taxon>Solibaculum</taxon>
    </lineage>
</organism>
<dbReference type="Gene3D" id="3.40.50.300">
    <property type="entry name" value="P-loop containing nucleotide triphosphate hydrolases"/>
    <property type="match status" value="1"/>
</dbReference>
<evidence type="ECO:0000256" key="1">
    <source>
        <dbReference type="ARBA" id="ARBA00004202"/>
    </source>
</evidence>
<dbReference type="Pfam" id="PF00005">
    <property type="entry name" value="ABC_tran"/>
    <property type="match status" value="1"/>
</dbReference>
<keyword evidence="9" id="KW-0472">Membrane</keyword>
<dbReference type="EMBL" id="JBBMFD010000001">
    <property type="protein sequence ID" value="MEQ2439539.1"/>
    <property type="molecule type" value="Genomic_DNA"/>
</dbReference>
<reference evidence="11 12" key="1">
    <citation type="submission" date="2024-03" db="EMBL/GenBank/DDBJ databases">
        <title>Human intestinal bacterial collection.</title>
        <authorList>
            <person name="Pauvert C."/>
            <person name="Hitch T.C.A."/>
            <person name="Clavel T."/>
        </authorList>
    </citation>
    <scope>NUCLEOTIDE SEQUENCE [LARGE SCALE GENOMIC DNA]</scope>
    <source>
        <strain evidence="11 12">CLA-JM-H44</strain>
    </source>
</reference>
<evidence type="ECO:0000256" key="6">
    <source>
        <dbReference type="ARBA" id="ARBA00022840"/>
    </source>
</evidence>
<proteinExistence type="predicted"/>
<feature type="domain" description="ABC transporter" evidence="10">
    <location>
        <begin position="2"/>
        <end position="236"/>
    </location>
</feature>
<name>A0ABV1DWV3_9FIRM</name>
<keyword evidence="8" id="KW-0406">Ion transport</keyword>
<evidence type="ECO:0000256" key="8">
    <source>
        <dbReference type="ARBA" id="ARBA00023065"/>
    </source>
</evidence>
<evidence type="ECO:0000259" key="10">
    <source>
        <dbReference type="PROSITE" id="PS50893"/>
    </source>
</evidence>
<evidence type="ECO:0000256" key="5">
    <source>
        <dbReference type="ARBA" id="ARBA00022741"/>
    </source>
</evidence>
<evidence type="ECO:0000256" key="4">
    <source>
        <dbReference type="ARBA" id="ARBA00022496"/>
    </source>
</evidence>